<evidence type="ECO:0000256" key="1">
    <source>
        <dbReference type="ARBA" id="ARBA00006969"/>
    </source>
</evidence>
<dbReference type="GeneID" id="72190145"/>
<name>A0A8U0IF45_9EURY</name>
<reference evidence="3" key="1">
    <citation type="submission" date="2022-04" db="EMBL/GenBank/DDBJ databases">
        <title>Diverse halophilic archaea isolated from saline environments.</title>
        <authorList>
            <person name="Cui H.-L."/>
        </authorList>
    </citation>
    <scope>NUCLEOTIDE SEQUENCE</scope>
    <source>
        <strain evidence="3">XZYJT40</strain>
    </source>
</reference>
<evidence type="ECO:0000313" key="3">
    <source>
        <dbReference type="EMBL" id="UPV98821.1"/>
    </source>
</evidence>
<dbReference type="InterPro" id="IPR029063">
    <property type="entry name" value="SAM-dependent_MTases_sf"/>
</dbReference>
<dbReference type="Proteomes" id="UP000830434">
    <property type="component" value="Chromosome"/>
</dbReference>
<sequence length="129" mass="14032">MRSRTRRAIVGRLSDFERLVEVGVGNRTDVAAALAETGRTVTATDVHPREVPAGVSFVADDVLDPDPEVYREADAVYALNLPPELHRPTLDVARRHDAAFLFTTLGGDPAAVPVERETVPGETLFVARE</sequence>
<dbReference type="InterPro" id="IPR005353">
    <property type="entry name" value="UPF0146"/>
</dbReference>
<keyword evidence="4" id="KW-1185">Reference proteome</keyword>
<accession>A0A8U0IF45</accession>
<dbReference type="EMBL" id="CP096658">
    <property type="protein sequence ID" value="UPV98821.1"/>
    <property type="molecule type" value="Genomic_DNA"/>
</dbReference>
<protein>
    <recommendedName>
        <fullName evidence="2">UPF0146 protein M0R88_09780</fullName>
    </recommendedName>
</protein>
<dbReference type="RefSeq" id="WP_248653327.1">
    <property type="nucleotide sequence ID" value="NZ_CP096658.1"/>
</dbReference>
<proteinExistence type="inferred from homology"/>
<dbReference type="AlphaFoldDB" id="A0A8U0IF45"/>
<dbReference type="SUPFAM" id="SSF53335">
    <property type="entry name" value="S-adenosyl-L-methionine-dependent methyltransferases"/>
    <property type="match status" value="1"/>
</dbReference>
<dbReference type="KEGG" id="haxz:M0R88_09780"/>
<evidence type="ECO:0000256" key="2">
    <source>
        <dbReference type="HAMAP-Rule" id="MF_00341"/>
    </source>
</evidence>
<dbReference type="Pfam" id="PF03686">
    <property type="entry name" value="UPF0146"/>
    <property type="match status" value="1"/>
</dbReference>
<dbReference type="Gene3D" id="3.40.50.150">
    <property type="entry name" value="Vaccinia Virus protein VP39"/>
    <property type="match status" value="1"/>
</dbReference>
<gene>
    <name evidence="3" type="ORF">M0R88_09780</name>
</gene>
<comment type="similarity">
    <text evidence="1 2">Belongs to the UPF0146 family.</text>
</comment>
<organism evidence="3 4">
    <name type="scientific">Halorussus gelatinilyticus</name>
    <dbReference type="NCBI Taxonomy" id="2937524"/>
    <lineage>
        <taxon>Archaea</taxon>
        <taxon>Methanobacteriati</taxon>
        <taxon>Methanobacteriota</taxon>
        <taxon>Stenosarchaea group</taxon>
        <taxon>Halobacteria</taxon>
        <taxon>Halobacteriales</taxon>
        <taxon>Haladaptataceae</taxon>
        <taxon>Halorussus</taxon>
    </lineage>
</organism>
<dbReference type="HAMAP" id="MF_00341">
    <property type="entry name" value="UPF0146"/>
    <property type="match status" value="1"/>
</dbReference>
<evidence type="ECO:0000313" key="4">
    <source>
        <dbReference type="Proteomes" id="UP000830434"/>
    </source>
</evidence>